<proteinExistence type="predicted"/>
<accession>A0A8T0W145</accession>
<evidence type="ECO:0000313" key="2">
    <source>
        <dbReference type="Proteomes" id="UP000823388"/>
    </source>
</evidence>
<dbReference type="Proteomes" id="UP000823388">
    <property type="component" value="Chromosome 2K"/>
</dbReference>
<dbReference type="PANTHER" id="PTHR33377:SF26">
    <property type="match status" value="1"/>
</dbReference>
<name>A0A8T0W145_PANVG</name>
<dbReference type="Pfam" id="PF08224">
    <property type="entry name" value="DUF1719"/>
    <property type="match status" value="1"/>
</dbReference>
<evidence type="ECO:0000313" key="1">
    <source>
        <dbReference type="EMBL" id="KAG2639656.1"/>
    </source>
</evidence>
<dbReference type="SMART" id="SM01157">
    <property type="entry name" value="DUF1719"/>
    <property type="match status" value="1"/>
</dbReference>
<gene>
    <name evidence="1" type="ORF">PVAP13_2KG029548</name>
</gene>
<organism evidence="1 2">
    <name type="scientific">Panicum virgatum</name>
    <name type="common">Blackwell switchgrass</name>
    <dbReference type="NCBI Taxonomy" id="38727"/>
    <lineage>
        <taxon>Eukaryota</taxon>
        <taxon>Viridiplantae</taxon>
        <taxon>Streptophyta</taxon>
        <taxon>Embryophyta</taxon>
        <taxon>Tracheophyta</taxon>
        <taxon>Spermatophyta</taxon>
        <taxon>Magnoliopsida</taxon>
        <taxon>Liliopsida</taxon>
        <taxon>Poales</taxon>
        <taxon>Poaceae</taxon>
        <taxon>PACMAD clade</taxon>
        <taxon>Panicoideae</taxon>
        <taxon>Panicodae</taxon>
        <taxon>Paniceae</taxon>
        <taxon>Panicinae</taxon>
        <taxon>Panicum</taxon>
        <taxon>Panicum sect. Hiantes</taxon>
    </lineage>
</organism>
<dbReference type="InterPro" id="IPR013181">
    <property type="entry name" value="DUF1719"/>
</dbReference>
<dbReference type="AlphaFoldDB" id="A0A8T0W145"/>
<dbReference type="EMBL" id="CM029039">
    <property type="protein sequence ID" value="KAG2639656.1"/>
    <property type="molecule type" value="Genomic_DNA"/>
</dbReference>
<reference evidence="1" key="1">
    <citation type="submission" date="2020-05" db="EMBL/GenBank/DDBJ databases">
        <title>WGS assembly of Panicum virgatum.</title>
        <authorList>
            <person name="Lovell J.T."/>
            <person name="Jenkins J."/>
            <person name="Shu S."/>
            <person name="Juenger T.E."/>
            <person name="Schmutz J."/>
        </authorList>
    </citation>
    <scope>NUCLEOTIDE SEQUENCE</scope>
    <source>
        <strain evidence="1">AP13</strain>
    </source>
</reference>
<dbReference type="PANTHER" id="PTHR33377">
    <property type="entry name" value="OS10G0134700 PROTEIN-RELATED"/>
    <property type="match status" value="1"/>
</dbReference>
<comment type="caution">
    <text evidence="1">The sequence shown here is derived from an EMBL/GenBank/DDBJ whole genome shotgun (WGS) entry which is preliminary data.</text>
</comment>
<protein>
    <submittedName>
        <fullName evidence="1">Uncharacterized protein</fullName>
    </submittedName>
</protein>
<sequence>MPKQKTNLSSTYQPLTSLMLVFSAGRHKPHKYGGLMALSSALAQEGVSRVSSFISTKLNDRASRARIVGRLEWALYRLELALEKTARMPITCVSLLRCRKMLKSAYMEGADLLSKHKQQVLEEGHEEAGQLVTSPSYLERIIATAAEFYISSLASGLNKQQCLSSSVVQKFEWYADCADKFVADVESACPLQRVTFFRYPFVRQLLEGKYLMYNRVEGSQRLWFDISPLVLEGRGLEALLRYERFDPERLDKSFSLLLIQRLSESTDIVGTAIDCVRSSASLLNLPAQDAIIGHLTQVRNLQEISDSYAPPFVGFEKAFASFSTFMRPDPLCCQRDGHGPSANSTNSSGLSHLFQEQTIHFSFSCYVSALEYNLPRASDEAGGRNIVVDRTPLKLDVGFTPHNDRKGNSFVSEAIGSKNEDFPFGSIEQTVDMTRSRSVEFLIHQPEVKDYNVYWFSRHGVAYFYVEKQRIDMAAEPKASGRYNTRSAATKRKRS</sequence>
<keyword evidence="2" id="KW-1185">Reference proteome</keyword>